<organism evidence="2 3">
    <name type="scientific">Maricaulis virginensis</name>
    <dbReference type="NCBI Taxonomy" id="144022"/>
    <lineage>
        <taxon>Bacteria</taxon>
        <taxon>Pseudomonadati</taxon>
        <taxon>Pseudomonadota</taxon>
        <taxon>Alphaproteobacteria</taxon>
        <taxon>Maricaulales</taxon>
        <taxon>Maricaulaceae</taxon>
        <taxon>Maricaulis</taxon>
    </lineage>
</organism>
<feature type="transmembrane region" description="Helical" evidence="1">
    <location>
        <begin position="47"/>
        <end position="72"/>
    </location>
</feature>
<evidence type="ECO:0000256" key="1">
    <source>
        <dbReference type="SAM" id="Phobius"/>
    </source>
</evidence>
<dbReference type="Proteomes" id="UP001143486">
    <property type="component" value="Unassembled WGS sequence"/>
</dbReference>
<accession>A0A9W6IIL1</accession>
<keyword evidence="1" id="KW-1133">Transmembrane helix</keyword>
<sequence length="83" mass="9308">MATLHARELRTVWRRRLFTFAVATFIVLALLLAVGSPLMAEYVQPGLIGPVVFAVEWVVIATGLTWLALFALSKRRRDRPGTE</sequence>
<protein>
    <submittedName>
        <fullName evidence="2">Uncharacterized protein</fullName>
    </submittedName>
</protein>
<evidence type="ECO:0000313" key="3">
    <source>
        <dbReference type="Proteomes" id="UP001143486"/>
    </source>
</evidence>
<name>A0A9W6IIL1_9PROT</name>
<dbReference type="AlphaFoldDB" id="A0A9W6IIL1"/>
<reference evidence="2" key="1">
    <citation type="journal article" date="2014" name="Int. J. Syst. Evol. Microbiol.">
        <title>Complete genome sequence of Corynebacterium casei LMG S-19264T (=DSM 44701T), isolated from a smear-ripened cheese.</title>
        <authorList>
            <consortium name="US DOE Joint Genome Institute (JGI-PGF)"/>
            <person name="Walter F."/>
            <person name="Albersmeier A."/>
            <person name="Kalinowski J."/>
            <person name="Ruckert C."/>
        </authorList>
    </citation>
    <scope>NUCLEOTIDE SEQUENCE</scope>
    <source>
        <strain evidence="2">VKM B-1513</strain>
    </source>
</reference>
<keyword evidence="3" id="KW-1185">Reference proteome</keyword>
<comment type="caution">
    <text evidence="2">The sequence shown here is derived from an EMBL/GenBank/DDBJ whole genome shotgun (WGS) entry which is preliminary data.</text>
</comment>
<evidence type="ECO:0000313" key="2">
    <source>
        <dbReference type="EMBL" id="GLK51002.1"/>
    </source>
</evidence>
<gene>
    <name evidence="2" type="ORF">GCM10017621_05100</name>
</gene>
<dbReference type="RefSeq" id="WP_271185395.1">
    <property type="nucleotide sequence ID" value="NZ_BSFE01000001.1"/>
</dbReference>
<keyword evidence="1" id="KW-0472">Membrane</keyword>
<proteinExistence type="predicted"/>
<dbReference type="EMBL" id="BSFE01000001">
    <property type="protein sequence ID" value="GLK51002.1"/>
    <property type="molecule type" value="Genomic_DNA"/>
</dbReference>
<keyword evidence="1" id="KW-0812">Transmembrane</keyword>
<feature type="transmembrane region" description="Helical" evidence="1">
    <location>
        <begin position="17"/>
        <end position="35"/>
    </location>
</feature>
<reference evidence="2" key="2">
    <citation type="submission" date="2023-01" db="EMBL/GenBank/DDBJ databases">
        <authorList>
            <person name="Sun Q."/>
            <person name="Evtushenko L."/>
        </authorList>
    </citation>
    <scope>NUCLEOTIDE SEQUENCE</scope>
    <source>
        <strain evidence="2">VKM B-1513</strain>
    </source>
</reference>